<feature type="domain" description="Protein kinase" evidence="7">
    <location>
        <begin position="14"/>
        <end position="282"/>
    </location>
</feature>
<dbReference type="InterPro" id="IPR003594">
    <property type="entry name" value="HATPase_dom"/>
</dbReference>
<dbReference type="InterPro" id="IPR011009">
    <property type="entry name" value="Kinase-like_dom_sf"/>
</dbReference>
<keyword evidence="10" id="KW-1185">Reference proteome</keyword>
<keyword evidence="6" id="KW-0175">Coiled coil</keyword>
<dbReference type="Gene3D" id="1.10.510.10">
    <property type="entry name" value="Transferase(Phosphotransferase) domain 1"/>
    <property type="match status" value="1"/>
</dbReference>
<dbReference type="Proteomes" id="UP000622533">
    <property type="component" value="Unassembled WGS sequence"/>
</dbReference>
<dbReference type="SUPFAM" id="SSF55874">
    <property type="entry name" value="ATPase domain of HSP90 chaperone/DNA topoisomerase II/histidine kinase"/>
    <property type="match status" value="1"/>
</dbReference>
<dbReference type="GO" id="GO:0000155">
    <property type="term" value="F:phosphorelay sensor kinase activity"/>
    <property type="evidence" value="ECO:0007669"/>
    <property type="project" value="InterPro"/>
</dbReference>
<reference evidence="9" key="1">
    <citation type="submission" date="2020-10" db="EMBL/GenBank/DDBJ databases">
        <authorList>
            <person name="Castelo-Branco R."/>
            <person name="Eusebio N."/>
            <person name="Adriana R."/>
            <person name="Vieira A."/>
            <person name="Brugerolle De Fraissinette N."/>
            <person name="Rezende De Castro R."/>
            <person name="Schneider M.P."/>
            <person name="Vasconcelos V."/>
            <person name="Leao P.N."/>
        </authorList>
    </citation>
    <scope>NUCLEOTIDE SEQUENCE</scope>
    <source>
        <strain evidence="9">LEGE 12446</strain>
    </source>
</reference>
<dbReference type="InterPro" id="IPR003661">
    <property type="entry name" value="HisK_dim/P_dom"/>
</dbReference>
<dbReference type="SUPFAM" id="SSF56112">
    <property type="entry name" value="Protein kinase-like (PK-like)"/>
    <property type="match status" value="1"/>
</dbReference>
<dbReference type="Pfam" id="PF00069">
    <property type="entry name" value="Pkinase"/>
    <property type="match status" value="1"/>
</dbReference>
<dbReference type="EMBL" id="JADEXS010000230">
    <property type="protein sequence ID" value="MBE9024125.1"/>
    <property type="molecule type" value="Genomic_DNA"/>
</dbReference>
<protein>
    <recommendedName>
        <fullName evidence="2">histidine kinase</fullName>
        <ecNumber evidence="2">2.7.13.3</ecNumber>
    </recommendedName>
</protein>
<dbReference type="InterPro" id="IPR053159">
    <property type="entry name" value="Hybrid_Histidine_Kinase"/>
</dbReference>
<dbReference type="PROSITE" id="PS00108">
    <property type="entry name" value="PROTEIN_KINASE_ST"/>
    <property type="match status" value="1"/>
</dbReference>
<dbReference type="PROSITE" id="PS50109">
    <property type="entry name" value="HIS_KIN"/>
    <property type="match status" value="1"/>
</dbReference>
<feature type="domain" description="Histidine kinase" evidence="8">
    <location>
        <begin position="1636"/>
        <end position="1921"/>
    </location>
</feature>
<accession>A0A8J6ZMB0</accession>
<dbReference type="PANTHER" id="PTHR43642">
    <property type="entry name" value="HYBRID SIGNAL TRANSDUCTION HISTIDINE KINASE G"/>
    <property type="match status" value="1"/>
</dbReference>
<dbReference type="InterPro" id="IPR041664">
    <property type="entry name" value="AAA_16"/>
</dbReference>
<dbReference type="SMART" id="SM00220">
    <property type="entry name" value="S_TKc"/>
    <property type="match status" value="1"/>
</dbReference>
<dbReference type="PANTHER" id="PTHR43642:SF1">
    <property type="entry name" value="HYBRID SIGNAL TRANSDUCTION HISTIDINE KINASE G"/>
    <property type="match status" value="1"/>
</dbReference>
<dbReference type="SMART" id="SM00387">
    <property type="entry name" value="HATPase_c"/>
    <property type="match status" value="1"/>
</dbReference>
<evidence type="ECO:0000313" key="10">
    <source>
        <dbReference type="Proteomes" id="UP000622533"/>
    </source>
</evidence>
<dbReference type="SMART" id="SM00065">
    <property type="entry name" value="GAF"/>
    <property type="match status" value="1"/>
</dbReference>
<evidence type="ECO:0000256" key="4">
    <source>
        <dbReference type="ARBA" id="ARBA00022777"/>
    </source>
</evidence>
<dbReference type="SUPFAM" id="SSF55781">
    <property type="entry name" value="GAF domain-like"/>
    <property type="match status" value="1"/>
</dbReference>
<evidence type="ECO:0000256" key="5">
    <source>
        <dbReference type="ARBA" id="ARBA00023012"/>
    </source>
</evidence>
<dbReference type="CDD" id="cd14014">
    <property type="entry name" value="STKc_PknB_like"/>
    <property type="match status" value="1"/>
</dbReference>
<dbReference type="InterPro" id="IPR029016">
    <property type="entry name" value="GAF-like_dom_sf"/>
</dbReference>
<dbReference type="SUPFAM" id="SSF47384">
    <property type="entry name" value="Homodimeric domain of signal transducing histidine kinase"/>
    <property type="match status" value="1"/>
</dbReference>
<proteinExistence type="predicted"/>
<dbReference type="PRINTS" id="PR00344">
    <property type="entry name" value="BCTRLSENSOR"/>
</dbReference>
<dbReference type="InterPro" id="IPR003018">
    <property type="entry name" value="GAF"/>
</dbReference>
<evidence type="ECO:0000259" key="7">
    <source>
        <dbReference type="PROSITE" id="PS50011"/>
    </source>
</evidence>
<dbReference type="InterPro" id="IPR008271">
    <property type="entry name" value="Ser/Thr_kinase_AS"/>
</dbReference>
<dbReference type="SUPFAM" id="SSF52540">
    <property type="entry name" value="P-loop containing nucleoside triphosphate hydrolases"/>
    <property type="match status" value="1"/>
</dbReference>
<dbReference type="Gene3D" id="3.30.200.20">
    <property type="entry name" value="Phosphorylase Kinase, domain 1"/>
    <property type="match status" value="1"/>
</dbReference>
<dbReference type="InterPro" id="IPR005467">
    <property type="entry name" value="His_kinase_dom"/>
</dbReference>
<dbReference type="Gene3D" id="3.40.50.300">
    <property type="entry name" value="P-loop containing nucleotide triphosphate hydrolases"/>
    <property type="match status" value="1"/>
</dbReference>
<dbReference type="InterPro" id="IPR027417">
    <property type="entry name" value="P-loop_NTPase"/>
</dbReference>
<comment type="catalytic activity">
    <reaction evidence="1">
        <text>ATP + protein L-histidine = ADP + protein N-phospho-L-histidine.</text>
        <dbReference type="EC" id="2.7.13.3"/>
    </reaction>
</comment>
<dbReference type="SUPFAM" id="SSF48452">
    <property type="entry name" value="TPR-like"/>
    <property type="match status" value="1"/>
</dbReference>
<dbReference type="InterPro" id="IPR036890">
    <property type="entry name" value="HATPase_C_sf"/>
</dbReference>
<gene>
    <name evidence="9" type="ORF">IQ276_17330</name>
</gene>
<keyword evidence="3" id="KW-0597">Phosphoprotein</keyword>
<evidence type="ECO:0000256" key="6">
    <source>
        <dbReference type="SAM" id="Coils"/>
    </source>
</evidence>
<organism evidence="9 10">
    <name type="scientific">Desmonostoc muscorum LEGE 12446</name>
    <dbReference type="NCBI Taxonomy" id="1828758"/>
    <lineage>
        <taxon>Bacteria</taxon>
        <taxon>Bacillati</taxon>
        <taxon>Cyanobacteriota</taxon>
        <taxon>Cyanophyceae</taxon>
        <taxon>Nostocales</taxon>
        <taxon>Nostocaceae</taxon>
        <taxon>Desmonostoc</taxon>
    </lineage>
</organism>
<evidence type="ECO:0000256" key="1">
    <source>
        <dbReference type="ARBA" id="ARBA00000085"/>
    </source>
</evidence>
<dbReference type="Pfam" id="PF13191">
    <property type="entry name" value="AAA_16"/>
    <property type="match status" value="1"/>
</dbReference>
<dbReference type="Gene3D" id="3.30.450.40">
    <property type="match status" value="1"/>
</dbReference>
<dbReference type="EC" id="2.7.13.3" evidence="2"/>
<dbReference type="InterPro" id="IPR011990">
    <property type="entry name" value="TPR-like_helical_dom_sf"/>
</dbReference>
<comment type="caution">
    <text evidence="9">The sequence shown here is derived from an EMBL/GenBank/DDBJ whole genome shotgun (WGS) entry which is preliminary data.</text>
</comment>
<evidence type="ECO:0000256" key="3">
    <source>
        <dbReference type="ARBA" id="ARBA00022553"/>
    </source>
</evidence>
<dbReference type="InterPro" id="IPR004358">
    <property type="entry name" value="Sig_transdc_His_kin-like_C"/>
</dbReference>
<dbReference type="GO" id="GO:0005524">
    <property type="term" value="F:ATP binding"/>
    <property type="evidence" value="ECO:0007669"/>
    <property type="project" value="InterPro"/>
</dbReference>
<dbReference type="Pfam" id="PF02518">
    <property type="entry name" value="HATPase_c"/>
    <property type="match status" value="1"/>
</dbReference>
<feature type="coiled-coil region" evidence="6">
    <location>
        <begin position="1568"/>
        <end position="1602"/>
    </location>
</feature>
<sequence length="1922" mass="217006">MLVLSNDILPLSGYHITEQIYSGIKTLVYRAIRKQDQKTVVIKVMRNEYPTIHEIAQFRNQYTITKNLNLKGIVKPLTLENYRNAYALVMEDFSGLSLKDWGKRKEKDILSLGEFFHIAIQIVSTLEQLHRDRIIHKDIKPANILINPSTLEVKLIDFSIATLLPREIQFLTSPNVLEGTLAYISPEQTGRMNRGIDYRSDFYSLGVTFFELLTGQLPFTSNDPMELVHSHIAKQPDKIKIQNSKFINQEIPQVLCDIVMKLMSKNAEDRYQSAYGLKHDLQMCYKHLEETGNIPPFQLASTDISDRFLIPEKLYGREPEVANLLAAFDRVTQGRTEMVLVAGFSGIGKTAVVNEVHKPIVRQRSYFIKGKFDQFQREIPLSALVQAFSDLIGQILIETEAQIQQWKIKIISALGEQAQVISDVIPALEQIIGKQPKFAELSGNAAQNRFNLLFKRFIQVFISKEHPLVIFLDDLQWADTTSLKLIQALMTQANTVKKKSLLSAIESQENLWIPNFDGESWEIDRTQNIDDNQGSLLLIGAYRDNEVSQAHPLYLTIQEIEKAGTSINYIYLKSLNQSNLNSLIADTLVCQENIAVSLTQMVFAKTKGNPFFTIQFLKSLHKDNIIKFNYSVGCWQYNLADLQVLALTDDVVEFMALQIEKLPKMTQDVLKFAACIGNEFDLKSLAIINEKSAVDTASEIWKALYEGLVLPQTEAYKIFQNGNVSGEVFDRQKPQNLPLNNSLCPRYKFIHDRVQQAAYSLIPEDQKKQIHLRIGQLLLKNTSVVEREEKIFQLVNQFNIAVEIITVRTQRDELAQMNLVAGRKAIASTAYLAATKYLTTGIELLSNDSWQTKYEISIALYETAAEAAYLSGNFEKMEELIEVVLAQAKTLLEKVKVYEIKIQADGAQNKALASVNTSLSFLKLLGVEFPDRPNELDVQLAMTEITSNLAGKRIEELINLPEMKQPQLLAAMRILSSTAPVAYQVAAELFLLICLKQINLSIKYGNASLSAYAYVVYGVMLCGVIKDFESGYQFGRLALNLLAQSGAKEIKARVMQGFYSLIEIWHKHVRETLKPLLESYSAGLETGDLEFAAYCLMYYSSFSYFIGKELTELEKEMDNYNHAISQIKQERPLNWSNIYRQIVLNLLENTENPSCLIGIAYDENKMLPIHLEAQDGVGLLYFYLGKLHLCYLFQEYSQAVENAILAEKFLGGGIGQLVVPLFHFYDSLARLGVYPNIGEIEQKENLEKVAANQENMKQWAHYAPMNYLHKFYLVEAERHRVLGQYLEAMDDYDQAISYAKEYGYINEEALAGELAAKFYLEINKQKIAQTYLTDAYYSYVKWGALAKVEDLQKRYSQLLAPIIQQEKLNIHINDNSTASIRISHSISSNNETILSTSISDMLDLASVIKASQAISGKIEMEQLLSALIKVVIENAGASKCAMILSEGNELNLIVAAVGFSSTFGSIATQFPSIDLDSSSDVPITLINYVKRTREIFVSDNAQTVNFLVNDSYIVQEQPKSLLCIPIVNQGNLLGILYLENNLAMAAFTRDRIGILNLLSTQAAISLENAILYKNLAQAKNKLEKYSQTLEEKVNERTQELNDRNHCLQKALQELHSTQTQLIQSEKMSSLGQMVAGIAHEINNPINFIHGNITHVNEYVKGLLDLITTYQQECSNPSSLINEKNERLDLDFIVDDLPKILDSMKLGSSRIRNIILGLRNFSRLDESEMKPVNIHEGIDSTLMLLQHRLKEKSGHSEIEVIKEYGHLPEVTCYAGQLNQVFMNILNNAIDALEESFVINHTLEEGEAPMSWLDKQISHTGELQRCLRGGSLTQFQGQIRIVTKLTNSNTVMIQICDNGCGMTTQVQQKIFDPFFTTKSVGNGMGLGLSISYQIVVDKHKGQLTCRSLPGEGTDLIIEIPIRQG</sequence>
<dbReference type="Gene3D" id="3.30.565.10">
    <property type="entry name" value="Histidine kinase-like ATPase, C-terminal domain"/>
    <property type="match status" value="1"/>
</dbReference>
<dbReference type="Gene3D" id="1.10.287.130">
    <property type="match status" value="1"/>
</dbReference>
<dbReference type="PROSITE" id="PS50011">
    <property type="entry name" value="PROTEIN_KINASE_DOM"/>
    <property type="match status" value="1"/>
</dbReference>
<name>A0A8J6ZMB0_DESMC</name>
<dbReference type="RefSeq" id="WP_193918242.1">
    <property type="nucleotide sequence ID" value="NZ_JADEXS020000001.1"/>
</dbReference>
<dbReference type="InterPro" id="IPR036097">
    <property type="entry name" value="HisK_dim/P_sf"/>
</dbReference>
<dbReference type="InterPro" id="IPR000719">
    <property type="entry name" value="Prot_kinase_dom"/>
</dbReference>
<dbReference type="Pfam" id="PF01590">
    <property type="entry name" value="GAF"/>
    <property type="match status" value="1"/>
</dbReference>
<keyword evidence="4" id="KW-0808">Transferase</keyword>
<evidence type="ECO:0000259" key="8">
    <source>
        <dbReference type="PROSITE" id="PS50109"/>
    </source>
</evidence>
<evidence type="ECO:0000313" key="9">
    <source>
        <dbReference type="EMBL" id="MBE9024125.1"/>
    </source>
</evidence>
<dbReference type="CDD" id="cd00082">
    <property type="entry name" value="HisKA"/>
    <property type="match status" value="1"/>
</dbReference>
<keyword evidence="5" id="KW-0902">Two-component regulatory system</keyword>
<evidence type="ECO:0000256" key="2">
    <source>
        <dbReference type="ARBA" id="ARBA00012438"/>
    </source>
</evidence>
<keyword evidence="4" id="KW-0418">Kinase</keyword>